<protein>
    <submittedName>
        <fullName evidence="1">Uncharacterized protein</fullName>
    </submittedName>
</protein>
<name>A0ACB9D3C3_9ASTR</name>
<dbReference type="EMBL" id="CM042037">
    <property type="protein sequence ID" value="KAI3741074.1"/>
    <property type="molecule type" value="Genomic_DNA"/>
</dbReference>
<reference evidence="2" key="1">
    <citation type="journal article" date="2022" name="Mol. Ecol. Resour.">
        <title>The genomes of chicory, endive, great burdock and yacon provide insights into Asteraceae palaeo-polyploidization history and plant inulin production.</title>
        <authorList>
            <person name="Fan W."/>
            <person name="Wang S."/>
            <person name="Wang H."/>
            <person name="Wang A."/>
            <person name="Jiang F."/>
            <person name="Liu H."/>
            <person name="Zhao H."/>
            <person name="Xu D."/>
            <person name="Zhang Y."/>
        </authorList>
    </citation>
    <scope>NUCLEOTIDE SEQUENCE [LARGE SCALE GENOMIC DNA]</scope>
    <source>
        <strain evidence="2">cv. Yunnan</strain>
    </source>
</reference>
<comment type="caution">
    <text evidence="1">The sequence shown here is derived from an EMBL/GenBank/DDBJ whole genome shotgun (WGS) entry which is preliminary data.</text>
</comment>
<dbReference type="Proteomes" id="UP001056120">
    <property type="component" value="Linkage Group LG20"/>
</dbReference>
<reference evidence="1 2" key="2">
    <citation type="journal article" date="2022" name="Mol. Ecol. Resour.">
        <title>The genomes of chicory, endive, great burdock and yacon provide insights into Asteraceae paleo-polyploidization history and plant inulin production.</title>
        <authorList>
            <person name="Fan W."/>
            <person name="Wang S."/>
            <person name="Wang H."/>
            <person name="Wang A."/>
            <person name="Jiang F."/>
            <person name="Liu H."/>
            <person name="Zhao H."/>
            <person name="Xu D."/>
            <person name="Zhang Y."/>
        </authorList>
    </citation>
    <scope>NUCLEOTIDE SEQUENCE [LARGE SCALE GENOMIC DNA]</scope>
    <source>
        <strain evidence="2">cv. Yunnan</strain>
        <tissue evidence="1">Leaves</tissue>
    </source>
</reference>
<gene>
    <name evidence="1" type="ORF">L1987_58741</name>
</gene>
<evidence type="ECO:0000313" key="2">
    <source>
        <dbReference type="Proteomes" id="UP001056120"/>
    </source>
</evidence>
<organism evidence="1 2">
    <name type="scientific">Smallanthus sonchifolius</name>
    <dbReference type="NCBI Taxonomy" id="185202"/>
    <lineage>
        <taxon>Eukaryota</taxon>
        <taxon>Viridiplantae</taxon>
        <taxon>Streptophyta</taxon>
        <taxon>Embryophyta</taxon>
        <taxon>Tracheophyta</taxon>
        <taxon>Spermatophyta</taxon>
        <taxon>Magnoliopsida</taxon>
        <taxon>eudicotyledons</taxon>
        <taxon>Gunneridae</taxon>
        <taxon>Pentapetalae</taxon>
        <taxon>asterids</taxon>
        <taxon>campanulids</taxon>
        <taxon>Asterales</taxon>
        <taxon>Asteraceae</taxon>
        <taxon>Asteroideae</taxon>
        <taxon>Heliantheae alliance</taxon>
        <taxon>Millerieae</taxon>
        <taxon>Smallanthus</taxon>
    </lineage>
</organism>
<sequence>MSRCVGPSPDVNPTSSLLNSLVTNAPLQDGFFNTSVGNGSDRVYGLGWCRADVSPETCSKCLNDSIRYPLSSSSSTYGGNGLDDPDVFTRGFSMMETLQTNVSNQPLKFATSVIDVGEMGREVRVESNRVGDAGSELWYVEVVQQRRHDLGFCGSNSCVILDSMNQD</sequence>
<evidence type="ECO:0000313" key="1">
    <source>
        <dbReference type="EMBL" id="KAI3741074.1"/>
    </source>
</evidence>
<keyword evidence="2" id="KW-1185">Reference proteome</keyword>
<accession>A0ACB9D3C3</accession>
<proteinExistence type="predicted"/>